<dbReference type="Pfam" id="PF04397">
    <property type="entry name" value="LytTR"/>
    <property type="match status" value="1"/>
</dbReference>
<organism evidence="2 3">
    <name type="scientific">Lactococcus lactis subsp. lactis</name>
    <name type="common">Streptococcus lactis</name>
    <dbReference type="NCBI Taxonomy" id="1360"/>
    <lineage>
        <taxon>Bacteria</taxon>
        <taxon>Bacillati</taxon>
        <taxon>Bacillota</taxon>
        <taxon>Bacilli</taxon>
        <taxon>Lactobacillales</taxon>
        <taxon>Streptococcaceae</taxon>
        <taxon>Lactococcus</taxon>
    </lineage>
</organism>
<dbReference type="InterPro" id="IPR007492">
    <property type="entry name" value="LytTR_DNA-bd_dom"/>
</dbReference>
<dbReference type="PATRIC" id="fig|1360.106.peg.710"/>
<dbReference type="PROSITE" id="PS50930">
    <property type="entry name" value="HTH_LYTTR"/>
    <property type="match status" value="1"/>
</dbReference>
<dbReference type="Proteomes" id="UP000054230">
    <property type="component" value="Unassembled WGS sequence"/>
</dbReference>
<dbReference type="Gene3D" id="2.40.50.1020">
    <property type="entry name" value="LytTr DNA-binding domain"/>
    <property type="match status" value="1"/>
</dbReference>
<accession>A0A0V8D2V7</accession>
<sequence>MKLKKQIDPNIEEAEIVIVARRQEEFSTIVKEYHLEDLSSIDNEKLYLATNKGFEIVNIREILYLKSEKNYLDFHMTDGVIRVRSPLYFYEKKLALNFIKISRNTLVNF</sequence>
<dbReference type="AlphaFoldDB" id="A0A0V8D2V7"/>
<proteinExistence type="predicted"/>
<name>A0A0V8D2V7_LACLL</name>
<dbReference type="EMBL" id="LKLP01000087">
    <property type="protein sequence ID" value="KSU07942.1"/>
    <property type="molecule type" value="Genomic_DNA"/>
</dbReference>
<protein>
    <recommendedName>
        <fullName evidence="1">HTH LytTR-type domain-containing protein</fullName>
    </recommendedName>
</protein>
<evidence type="ECO:0000313" key="3">
    <source>
        <dbReference type="Proteomes" id="UP000054230"/>
    </source>
</evidence>
<reference evidence="3" key="1">
    <citation type="submission" date="2015-10" db="EMBL/GenBank/DDBJ databases">
        <title>Draft Genome Sequences of 11 Lactococcus lactis subspecies cremoris strains.</title>
        <authorList>
            <person name="Wels M."/>
            <person name="Backus L."/>
            <person name="Boekhorst J."/>
            <person name="Dijkstra A."/>
            <person name="Beerthuizen M."/>
            <person name="Kelly W."/>
            <person name="Siezen R."/>
            <person name="Bachmann H."/>
            <person name="Van Hijum S."/>
        </authorList>
    </citation>
    <scope>NUCLEOTIDE SEQUENCE [LARGE SCALE GENOMIC DNA]</scope>
    <source>
        <strain evidence="3">LMG8520</strain>
    </source>
</reference>
<feature type="domain" description="HTH LytTR-type" evidence="1">
    <location>
        <begin position="46"/>
        <end position="109"/>
    </location>
</feature>
<evidence type="ECO:0000313" key="2">
    <source>
        <dbReference type="EMBL" id="KSU07942.1"/>
    </source>
</evidence>
<dbReference type="GO" id="GO:0003677">
    <property type="term" value="F:DNA binding"/>
    <property type="evidence" value="ECO:0007669"/>
    <property type="project" value="InterPro"/>
</dbReference>
<evidence type="ECO:0000259" key="1">
    <source>
        <dbReference type="PROSITE" id="PS50930"/>
    </source>
</evidence>
<comment type="caution">
    <text evidence="2">The sequence shown here is derived from an EMBL/GenBank/DDBJ whole genome shotgun (WGS) entry which is preliminary data.</text>
</comment>
<gene>
    <name evidence="2" type="ORF">LMG8520_1748</name>
</gene>